<dbReference type="EMBL" id="FJUX01000183">
    <property type="protein sequence ID" value="CZT13289.1"/>
    <property type="molecule type" value="Genomic_DNA"/>
</dbReference>
<accession>A0A1E1LTU0</accession>
<protein>
    <submittedName>
        <fullName evidence="1">Uncharacterized protein</fullName>
    </submittedName>
</protein>
<gene>
    <name evidence="1" type="ORF">RAG0_16822</name>
</gene>
<name>A0A1E1LTU0_9HELO</name>
<organism evidence="1 2">
    <name type="scientific">Rhynchosporium agropyri</name>
    <dbReference type="NCBI Taxonomy" id="914238"/>
    <lineage>
        <taxon>Eukaryota</taxon>
        <taxon>Fungi</taxon>
        <taxon>Dikarya</taxon>
        <taxon>Ascomycota</taxon>
        <taxon>Pezizomycotina</taxon>
        <taxon>Leotiomycetes</taxon>
        <taxon>Helotiales</taxon>
        <taxon>Ploettnerulaceae</taxon>
        <taxon>Rhynchosporium</taxon>
    </lineage>
</organism>
<sequence>MQRDGELDSFAPSVCNVPAQLNQQRQIHKPITSCNSIHEITSLLQLDHHPILKSLKNHKFVLPMPPHSKLEPCELSPDLADLLQRTFSESPPELAHVYQNRPKPSIIRKNVDELMLKLSQEPPPIEVDDGSPEAIEMTLRSIQGSWDIFEVSVTSNEFVRTPLGVS</sequence>
<dbReference type="Proteomes" id="UP000178912">
    <property type="component" value="Unassembled WGS sequence"/>
</dbReference>
<keyword evidence="2" id="KW-1185">Reference proteome</keyword>
<evidence type="ECO:0000313" key="1">
    <source>
        <dbReference type="EMBL" id="CZT13289.1"/>
    </source>
</evidence>
<proteinExistence type="predicted"/>
<reference evidence="2" key="1">
    <citation type="submission" date="2016-03" db="EMBL/GenBank/DDBJ databases">
        <authorList>
            <person name="Guldener U."/>
        </authorList>
    </citation>
    <scope>NUCLEOTIDE SEQUENCE [LARGE SCALE GENOMIC DNA]</scope>
    <source>
        <strain evidence="2">04CH-RAC-A.6.1</strain>
    </source>
</reference>
<evidence type="ECO:0000313" key="2">
    <source>
        <dbReference type="Proteomes" id="UP000178912"/>
    </source>
</evidence>
<dbReference type="AlphaFoldDB" id="A0A1E1LTU0"/>